<accession>A0A2R4MIB1</accession>
<dbReference type="EMBL" id="CP021330">
    <property type="protein sequence ID" value="AVX05639.1"/>
    <property type="molecule type" value="Genomic_DNA"/>
</dbReference>
<name>A0A2R4MIB1_9HYPH</name>
<keyword evidence="1" id="KW-0175">Coiled coil</keyword>
<feature type="coiled-coil region" evidence="1">
    <location>
        <begin position="171"/>
        <end position="226"/>
    </location>
</feature>
<evidence type="ECO:0000313" key="2">
    <source>
        <dbReference type="EMBL" id="AVX05639.1"/>
    </source>
</evidence>
<sequence length="395" mass="44692">MANEIAEKPLQYLDKAMGAIREMGLWPETVEEAPITGLLQEITDLDETRVILIGRTLNQASVFNEVVREQIAAMNIGERYEDITNGFDSIRDDAKGMVDQLEDGKLDMLERASNVWMKVTRGDIPTRFEKIRTTYLEVTKDTKDQVDREHTILEAYRDFRGALKQSEVMALEVLEKAEAKLEERKEHLSNATKELENFADGTPADRARLEMARDERLREMQQEERRYQIAKDLSDNLTISYNTSEVIMARLMQTTNAKERVYQQSISFFSTNETVLTALSASFTGLFGLHESTETLNAMKEGMSKSLETLAEIGDTVQEEALKAGYGPTIRADAVKKLVDSVVNFQEKSRSIINDMREQSTKNSAEIRDAVEDGKQRLAKLAAEGNTLLAEQKQS</sequence>
<dbReference type="Proteomes" id="UP000258927">
    <property type="component" value="Chromosome"/>
</dbReference>
<dbReference type="RefSeq" id="WP_027833978.1">
    <property type="nucleotide sequence ID" value="NZ_CP021330.1"/>
</dbReference>
<evidence type="ECO:0000256" key="1">
    <source>
        <dbReference type="SAM" id="Coils"/>
    </source>
</evidence>
<evidence type="ECO:0000313" key="3">
    <source>
        <dbReference type="Proteomes" id="UP000258927"/>
    </source>
</evidence>
<dbReference type="STRING" id="1122213.GCA_000423365_00826"/>
<dbReference type="KEGG" id="mmyr:MXMO3_03133"/>
<keyword evidence="3" id="KW-1185">Reference proteome</keyword>
<protein>
    <recommendedName>
        <fullName evidence="4">Cell surface protein</fullName>
    </recommendedName>
</protein>
<evidence type="ECO:0008006" key="4">
    <source>
        <dbReference type="Google" id="ProtNLM"/>
    </source>
</evidence>
<gene>
    <name evidence="2" type="ORF">MXMO3_03133</name>
</gene>
<dbReference type="AlphaFoldDB" id="A0A2R4MIB1"/>
<reference evidence="2 3" key="1">
    <citation type="submission" date="2017-05" db="EMBL/GenBank/DDBJ databases">
        <title>Genome Analysis of Maritalea myrionectae HL2708#5.</title>
        <authorList>
            <consortium name="Cotde Inc.-PKNU"/>
            <person name="Jang D."/>
            <person name="Oh H.-M."/>
        </authorList>
    </citation>
    <scope>NUCLEOTIDE SEQUENCE [LARGE SCALE GENOMIC DNA]</scope>
    <source>
        <strain evidence="2 3">HL2708#5</strain>
    </source>
</reference>
<organism evidence="2 3">
    <name type="scientific">Maritalea myrionectae</name>
    <dbReference type="NCBI Taxonomy" id="454601"/>
    <lineage>
        <taxon>Bacteria</taxon>
        <taxon>Pseudomonadati</taxon>
        <taxon>Pseudomonadota</taxon>
        <taxon>Alphaproteobacteria</taxon>
        <taxon>Hyphomicrobiales</taxon>
        <taxon>Devosiaceae</taxon>
        <taxon>Maritalea</taxon>
    </lineage>
</organism>
<proteinExistence type="predicted"/>